<dbReference type="SMART" id="SM00849">
    <property type="entry name" value="Lactamase_B"/>
    <property type="match status" value="1"/>
</dbReference>
<dbReference type="RefSeq" id="WP_310770049.1">
    <property type="nucleotide sequence ID" value="NZ_CP134050.1"/>
</dbReference>
<comment type="function">
    <text evidence="2">Counteracts the endogenous Pycsar antiviral defense system. Phosphodiesterase that enables metal-dependent hydrolysis of host cyclic nucleotide Pycsar defense signals such as cCMP and cUMP.</text>
</comment>
<evidence type="ECO:0000256" key="2">
    <source>
        <dbReference type="ARBA" id="ARBA00034301"/>
    </source>
</evidence>
<comment type="catalytic activity">
    <reaction evidence="1">
        <text>3',5'-cyclic CMP + H2O = CMP + H(+)</text>
        <dbReference type="Rhea" id="RHEA:72675"/>
        <dbReference type="ChEBI" id="CHEBI:15377"/>
        <dbReference type="ChEBI" id="CHEBI:15378"/>
        <dbReference type="ChEBI" id="CHEBI:58003"/>
        <dbReference type="ChEBI" id="CHEBI:60377"/>
    </reaction>
    <physiologicalReaction direction="left-to-right" evidence="1">
        <dbReference type="Rhea" id="RHEA:72676"/>
    </physiologicalReaction>
</comment>
<gene>
    <name evidence="5" type="ORF">RGB73_05975</name>
</gene>
<dbReference type="SUPFAM" id="SSF56281">
    <property type="entry name" value="Metallo-hydrolase/oxidoreductase"/>
    <property type="match status" value="1"/>
</dbReference>
<dbReference type="InterPro" id="IPR036866">
    <property type="entry name" value="RibonucZ/Hydroxyglut_hydro"/>
</dbReference>
<reference evidence="5 6" key="1">
    <citation type="submission" date="2023-09" db="EMBL/GenBank/DDBJ databases">
        <title>Complete Genome and Methylome dissection of Bacillus brevis NEB573 original source of BbsI restriction endonuclease.</title>
        <authorList>
            <person name="Fomenkov A."/>
            <person name="Roberts R.D."/>
        </authorList>
    </citation>
    <scope>NUCLEOTIDE SEQUENCE [LARGE SCALE GENOMIC DNA]</scope>
    <source>
        <strain evidence="5 6">NEB573</strain>
    </source>
</reference>
<dbReference type="PANTHER" id="PTHR23131">
    <property type="entry name" value="ENDORIBONUCLEASE LACTB2"/>
    <property type="match status" value="1"/>
</dbReference>
<comment type="catalytic activity">
    <reaction evidence="3">
        <text>3',5'-cyclic UMP + H2O = UMP + H(+)</text>
        <dbReference type="Rhea" id="RHEA:70575"/>
        <dbReference type="ChEBI" id="CHEBI:15377"/>
        <dbReference type="ChEBI" id="CHEBI:15378"/>
        <dbReference type="ChEBI" id="CHEBI:57865"/>
        <dbReference type="ChEBI" id="CHEBI:184387"/>
    </reaction>
    <physiologicalReaction direction="left-to-right" evidence="3">
        <dbReference type="Rhea" id="RHEA:70576"/>
    </physiologicalReaction>
</comment>
<evidence type="ECO:0000313" key="5">
    <source>
        <dbReference type="EMBL" id="WNC15879.1"/>
    </source>
</evidence>
<evidence type="ECO:0000313" key="6">
    <source>
        <dbReference type="Proteomes" id="UP001256827"/>
    </source>
</evidence>
<evidence type="ECO:0000256" key="1">
    <source>
        <dbReference type="ARBA" id="ARBA00034221"/>
    </source>
</evidence>
<dbReference type="InterPro" id="IPR036388">
    <property type="entry name" value="WH-like_DNA-bd_sf"/>
</dbReference>
<evidence type="ECO:0000256" key="3">
    <source>
        <dbReference type="ARBA" id="ARBA00048505"/>
    </source>
</evidence>
<dbReference type="PANTHER" id="PTHR23131:SF4">
    <property type="entry name" value="METALLO-BETA-LACTAMASE SUPERFAMILY POTEIN"/>
    <property type="match status" value="1"/>
</dbReference>
<dbReference type="InterPro" id="IPR001279">
    <property type="entry name" value="Metallo-B-lactamas"/>
</dbReference>
<proteinExistence type="predicted"/>
<dbReference type="Gene3D" id="3.60.15.10">
    <property type="entry name" value="Ribonuclease Z/Hydroxyacylglutathione hydrolase-like"/>
    <property type="match status" value="1"/>
</dbReference>
<dbReference type="Pfam" id="PF00753">
    <property type="entry name" value="Lactamase_B"/>
    <property type="match status" value="1"/>
</dbReference>
<name>A0ABY9T709_BREBE</name>
<dbReference type="Proteomes" id="UP001256827">
    <property type="component" value="Chromosome"/>
</dbReference>
<feature type="domain" description="Metallo-beta-lactamase" evidence="4">
    <location>
        <begin position="19"/>
        <end position="229"/>
    </location>
</feature>
<accession>A0ABY9T709</accession>
<sequence>MEQFGLYQVSIPLPFWNDSVHCYLGKREGKWVIVDTGLGTDGTRKAWEAAFAMYKIDPRRDVDRILLTHHHADHFGFAGVMQEWTGAPIYLSDQERELAHFAWTTEEFHTFYRSSGLSEEMVLRLQENPTAFVGPVSPFPTDLQRIENGNRFHIGELQFEAIHMPGHTRGHICFYEKQHKLLLSGDHFTRETIPYISYHGYGDPNPLKTYLETLKSMQTLEIAAVLPGHGPVFYDAQVRITELIRHFEGRLDAVRSYAGHGKSAYEISLDLFPTKRSEFQQWIDLGETNAYLQYLVANGELQVREEGAAHRYS</sequence>
<evidence type="ECO:0000259" key="4">
    <source>
        <dbReference type="SMART" id="SM00849"/>
    </source>
</evidence>
<dbReference type="Gene3D" id="1.10.10.10">
    <property type="entry name" value="Winged helix-like DNA-binding domain superfamily/Winged helix DNA-binding domain"/>
    <property type="match status" value="1"/>
</dbReference>
<organism evidence="5 6">
    <name type="scientific">Brevibacillus brevis</name>
    <name type="common">Bacillus brevis</name>
    <dbReference type="NCBI Taxonomy" id="1393"/>
    <lineage>
        <taxon>Bacteria</taxon>
        <taxon>Bacillati</taxon>
        <taxon>Bacillota</taxon>
        <taxon>Bacilli</taxon>
        <taxon>Bacillales</taxon>
        <taxon>Paenibacillaceae</taxon>
        <taxon>Brevibacillus</taxon>
    </lineage>
</organism>
<dbReference type="CDD" id="cd07725">
    <property type="entry name" value="TTHA1429-like_MBL-fold"/>
    <property type="match status" value="1"/>
</dbReference>
<dbReference type="EMBL" id="CP134050">
    <property type="protein sequence ID" value="WNC15879.1"/>
    <property type="molecule type" value="Genomic_DNA"/>
</dbReference>
<keyword evidence="6" id="KW-1185">Reference proteome</keyword>
<dbReference type="InterPro" id="IPR050662">
    <property type="entry name" value="Sec-metab_biosynth-thioest"/>
</dbReference>
<protein>
    <submittedName>
        <fullName evidence="5">MBL fold metallo-hydrolase</fullName>
    </submittedName>
</protein>